<protein>
    <recommendedName>
        <fullName evidence="4">Retrotransposon gag domain-containing protein</fullName>
    </recommendedName>
</protein>
<dbReference type="EMBL" id="OOIL02003825">
    <property type="protein sequence ID" value="VFQ89716.1"/>
    <property type="molecule type" value="Genomic_DNA"/>
</dbReference>
<feature type="region of interest" description="Disordered" evidence="1">
    <location>
        <begin position="146"/>
        <end position="192"/>
    </location>
</feature>
<dbReference type="CDD" id="cd00303">
    <property type="entry name" value="retropepsin_like"/>
    <property type="match status" value="1"/>
</dbReference>
<sequence length="463" mass="51373">MAGRRTRRNTAASAESTVRSDQPEQGIIVPVNGLETALNNVANRMANIMERLDQALPGPSGTRNVPAGQPRQASVRQKHGESLKNFLVRWRKESREVEGTDDKSRLAMFTAALHDGLLHTDLTTHPPDTFEKAMVRAGRYVTLEKRKEEKKEKIPKEEEKAGNKKPFKNKKQGFPDGPKGTSPGTSEKHKSANPVFTLPVAEVMAHVAQQGLMTYPTYSQKVCNVEDTGKWCAYHRKKDHNTEDCYTLKNEMARLIQRGHLKKFVQDGDGGNPGNAQNGRRREGQVAQAEAREKRHIGLEDEEEDSEPAPHRQKRHHGCNYIIGGDIGGDLATSRKKWASAAMVNKVAAPAQPEGKRLKTEPILFSNANLPETGVPHRDALVITIDIMDLLIHKTFVDTGSSVNIMYMDTYKALGLMRDELLPIKTPLTGFTGDSIEPEGALQEKYSLAAFNLPHLTKCGNKI</sequence>
<evidence type="ECO:0000313" key="2">
    <source>
        <dbReference type="EMBL" id="VFQ89716.1"/>
    </source>
</evidence>
<evidence type="ECO:0000313" key="3">
    <source>
        <dbReference type="Proteomes" id="UP000595140"/>
    </source>
</evidence>
<organism evidence="2 3">
    <name type="scientific">Cuscuta campestris</name>
    <dbReference type="NCBI Taxonomy" id="132261"/>
    <lineage>
        <taxon>Eukaryota</taxon>
        <taxon>Viridiplantae</taxon>
        <taxon>Streptophyta</taxon>
        <taxon>Embryophyta</taxon>
        <taxon>Tracheophyta</taxon>
        <taxon>Spermatophyta</taxon>
        <taxon>Magnoliopsida</taxon>
        <taxon>eudicotyledons</taxon>
        <taxon>Gunneridae</taxon>
        <taxon>Pentapetalae</taxon>
        <taxon>asterids</taxon>
        <taxon>lamiids</taxon>
        <taxon>Solanales</taxon>
        <taxon>Convolvulaceae</taxon>
        <taxon>Cuscuteae</taxon>
        <taxon>Cuscuta</taxon>
        <taxon>Cuscuta subgen. Grammica</taxon>
        <taxon>Cuscuta sect. Cleistogrammica</taxon>
    </lineage>
</organism>
<dbReference type="PANTHER" id="PTHR33240:SF15">
    <property type="entry name" value="GAG-PRO-LIKE PROTEIN"/>
    <property type="match status" value="1"/>
</dbReference>
<feature type="compositionally biased region" description="Polar residues" evidence="1">
    <location>
        <begin position="9"/>
        <end position="20"/>
    </location>
</feature>
<feature type="compositionally biased region" description="Basic and acidic residues" evidence="1">
    <location>
        <begin position="146"/>
        <end position="162"/>
    </location>
</feature>
<feature type="region of interest" description="Disordered" evidence="1">
    <location>
        <begin position="1"/>
        <end position="24"/>
    </location>
</feature>
<gene>
    <name evidence="2" type="ORF">CCAM_LOCUS31492</name>
</gene>
<keyword evidence="3" id="KW-1185">Reference proteome</keyword>
<reference evidence="2 3" key="1">
    <citation type="submission" date="2018-04" db="EMBL/GenBank/DDBJ databases">
        <authorList>
            <person name="Vogel A."/>
        </authorList>
    </citation>
    <scope>NUCLEOTIDE SEQUENCE [LARGE SCALE GENOMIC DNA]</scope>
</reference>
<evidence type="ECO:0008006" key="4">
    <source>
        <dbReference type="Google" id="ProtNLM"/>
    </source>
</evidence>
<dbReference type="PANTHER" id="PTHR33240">
    <property type="entry name" value="OS08G0508500 PROTEIN"/>
    <property type="match status" value="1"/>
</dbReference>
<feature type="compositionally biased region" description="Basic and acidic residues" evidence="1">
    <location>
        <begin position="280"/>
        <end position="299"/>
    </location>
</feature>
<dbReference type="AlphaFoldDB" id="A0A484MNR6"/>
<name>A0A484MNR6_9ASTE</name>
<feature type="region of interest" description="Disordered" evidence="1">
    <location>
        <begin position="55"/>
        <end position="79"/>
    </location>
</feature>
<proteinExistence type="predicted"/>
<dbReference type="OrthoDB" id="1094758at2759"/>
<feature type="region of interest" description="Disordered" evidence="1">
    <location>
        <begin position="264"/>
        <end position="318"/>
    </location>
</feature>
<accession>A0A484MNR6</accession>
<evidence type="ECO:0000256" key="1">
    <source>
        <dbReference type="SAM" id="MobiDB-lite"/>
    </source>
</evidence>
<dbReference type="Proteomes" id="UP000595140">
    <property type="component" value="Unassembled WGS sequence"/>
</dbReference>